<feature type="modified residue" description="4-aspartylphosphate" evidence="2">
    <location>
        <position position="53"/>
    </location>
</feature>
<proteinExistence type="predicted"/>
<reference evidence="4 6" key="1">
    <citation type="journal article" date="2016" name="Front. Microbiol.">
        <title>Genome Sequence of the Piezophilic, Mesophilic Sulfate-Reducing Bacterium Desulfovibrio indicus J2T.</title>
        <authorList>
            <person name="Cao J."/>
            <person name="Maignien L."/>
            <person name="Shao Z."/>
            <person name="Alain K."/>
            <person name="Jebbar M."/>
        </authorList>
    </citation>
    <scope>NUCLEOTIDE SEQUENCE [LARGE SCALE GENOMIC DNA]</scope>
    <source>
        <strain evidence="4 6">J2</strain>
    </source>
</reference>
<dbReference type="Proteomes" id="UP000055611">
    <property type="component" value="Chromosome"/>
</dbReference>
<dbReference type="PANTHER" id="PTHR44591:SF3">
    <property type="entry name" value="RESPONSE REGULATORY DOMAIN-CONTAINING PROTEIN"/>
    <property type="match status" value="1"/>
</dbReference>
<gene>
    <name evidence="4" type="ORF">AWY79_08710</name>
    <name evidence="5" type="ORF">EDC59_101618</name>
</gene>
<evidence type="ECO:0000313" key="7">
    <source>
        <dbReference type="Proteomes" id="UP000295506"/>
    </source>
</evidence>
<dbReference type="OrthoDB" id="5456285at2"/>
<dbReference type="PROSITE" id="PS50110">
    <property type="entry name" value="RESPONSE_REGULATORY"/>
    <property type="match status" value="1"/>
</dbReference>
<dbReference type="CDD" id="cd17546">
    <property type="entry name" value="REC_hyHK_CKI1_RcsC-like"/>
    <property type="match status" value="1"/>
</dbReference>
<evidence type="ECO:0000256" key="1">
    <source>
        <dbReference type="ARBA" id="ARBA00022553"/>
    </source>
</evidence>
<dbReference type="InterPro" id="IPR050595">
    <property type="entry name" value="Bact_response_regulator"/>
</dbReference>
<protein>
    <submittedName>
        <fullName evidence="4">Histidine kinase</fullName>
    </submittedName>
    <submittedName>
        <fullName evidence="5">Response regulator receiver domain-containing protein</fullName>
    </submittedName>
</protein>
<dbReference type="Proteomes" id="UP000295506">
    <property type="component" value="Unassembled WGS sequence"/>
</dbReference>
<dbReference type="RefSeq" id="WP_066802568.1">
    <property type="nucleotide sequence ID" value="NZ_CP014206.1"/>
</dbReference>
<dbReference type="AlphaFoldDB" id="A0A126QMP2"/>
<dbReference type="EMBL" id="CP014206">
    <property type="protein sequence ID" value="AMK11191.1"/>
    <property type="molecule type" value="Genomic_DNA"/>
</dbReference>
<keyword evidence="6" id="KW-1185">Reference proteome</keyword>
<dbReference type="SMART" id="SM00448">
    <property type="entry name" value="REC"/>
    <property type="match status" value="1"/>
</dbReference>
<dbReference type="KEGG" id="dej:AWY79_08710"/>
<evidence type="ECO:0000313" key="6">
    <source>
        <dbReference type="Proteomes" id="UP000055611"/>
    </source>
</evidence>
<sequence>MAKILIAEDDRISQKLAVKIVEELGHSAYVSPHGKHAYEALMASNDFDLLLTDIMMPEMDGQQLIKTLRGDQQFDALPIIIMSAVVGLNDISNLLKLGATLFLAKPLDRQELQNYITRCIGCHKSCRN</sequence>
<organism evidence="5 7">
    <name type="scientific">Pseudodesulfovibrio indicus</name>
    <dbReference type="NCBI Taxonomy" id="1716143"/>
    <lineage>
        <taxon>Bacteria</taxon>
        <taxon>Pseudomonadati</taxon>
        <taxon>Thermodesulfobacteriota</taxon>
        <taxon>Desulfovibrionia</taxon>
        <taxon>Desulfovibrionales</taxon>
        <taxon>Desulfovibrionaceae</taxon>
    </lineage>
</organism>
<evidence type="ECO:0000313" key="5">
    <source>
        <dbReference type="EMBL" id="TDT92213.1"/>
    </source>
</evidence>
<dbReference type="GO" id="GO:0016301">
    <property type="term" value="F:kinase activity"/>
    <property type="evidence" value="ECO:0007669"/>
    <property type="project" value="UniProtKB-KW"/>
</dbReference>
<evidence type="ECO:0000313" key="4">
    <source>
        <dbReference type="EMBL" id="AMK11191.1"/>
    </source>
</evidence>
<dbReference type="SUPFAM" id="SSF52172">
    <property type="entry name" value="CheY-like"/>
    <property type="match status" value="1"/>
</dbReference>
<dbReference type="InterPro" id="IPR001789">
    <property type="entry name" value="Sig_transdc_resp-reg_receiver"/>
</dbReference>
<reference evidence="5 7" key="2">
    <citation type="submission" date="2019-03" db="EMBL/GenBank/DDBJ databases">
        <title>Genomic Encyclopedia of Type Strains, Phase IV (KMG-IV): sequencing the most valuable type-strain genomes for metagenomic binning, comparative biology and taxonomic classification.</title>
        <authorList>
            <person name="Goeker M."/>
        </authorList>
    </citation>
    <scope>NUCLEOTIDE SEQUENCE [LARGE SCALE GENOMIC DNA]</scope>
    <source>
        <strain evidence="5 7">DSM 101483</strain>
    </source>
</reference>
<keyword evidence="4" id="KW-0418">Kinase</keyword>
<evidence type="ECO:0000256" key="2">
    <source>
        <dbReference type="PROSITE-ProRule" id="PRU00169"/>
    </source>
</evidence>
<evidence type="ECO:0000259" key="3">
    <source>
        <dbReference type="PROSITE" id="PS50110"/>
    </source>
</evidence>
<dbReference type="GO" id="GO:0000160">
    <property type="term" value="P:phosphorelay signal transduction system"/>
    <property type="evidence" value="ECO:0007669"/>
    <property type="project" value="InterPro"/>
</dbReference>
<dbReference type="EMBL" id="SOBK01000001">
    <property type="protein sequence ID" value="TDT92213.1"/>
    <property type="molecule type" value="Genomic_DNA"/>
</dbReference>
<dbReference type="Pfam" id="PF00072">
    <property type="entry name" value="Response_reg"/>
    <property type="match status" value="1"/>
</dbReference>
<accession>A0A126QMP2</accession>
<keyword evidence="1 2" id="KW-0597">Phosphoprotein</keyword>
<keyword evidence="4" id="KW-0808">Transferase</keyword>
<feature type="domain" description="Response regulatory" evidence="3">
    <location>
        <begin position="3"/>
        <end position="120"/>
    </location>
</feature>
<dbReference type="Gene3D" id="3.40.50.2300">
    <property type="match status" value="1"/>
</dbReference>
<name>A0A126QMP2_9BACT</name>
<dbReference type="InterPro" id="IPR011006">
    <property type="entry name" value="CheY-like_superfamily"/>
</dbReference>
<dbReference type="PANTHER" id="PTHR44591">
    <property type="entry name" value="STRESS RESPONSE REGULATOR PROTEIN 1"/>
    <property type="match status" value="1"/>
</dbReference>